<name>A0A1F7X0H2_9BACT</name>
<evidence type="ECO:0000313" key="2">
    <source>
        <dbReference type="Proteomes" id="UP000176939"/>
    </source>
</evidence>
<evidence type="ECO:0000313" key="1">
    <source>
        <dbReference type="EMBL" id="OGM08497.1"/>
    </source>
</evidence>
<dbReference type="EMBL" id="MGFQ01000043">
    <property type="protein sequence ID" value="OGM08497.1"/>
    <property type="molecule type" value="Genomic_DNA"/>
</dbReference>
<comment type="caution">
    <text evidence="1">The sequence shown here is derived from an EMBL/GenBank/DDBJ whole genome shotgun (WGS) entry which is preliminary data.</text>
</comment>
<protein>
    <recommendedName>
        <fullName evidence="3">MazG nucleotide pyrophosphohydrolase</fullName>
    </recommendedName>
</protein>
<dbReference type="SUPFAM" id="SSF52309">
    <property type="entry name" value="N-(deoxy)ribosyltransferase-like"/>
    <property type="match status" value="1"/>
</dbReference>
<gene>
    <name evidence="1" type="ORF">A2Z67_02085</name>
</gene>
<reference evidence="1 2" key="1">
    <citation type="journal article" date="2016" name="Nat. Commun.">
        <title>Thousands of microbial genomes shed light on interconnected biogeochemical processes in an aquifer system.</title>
        <authorList>
            <person name="Anantharaman K."/>
            <person name="Brown C.T."/>
            <person name="Hug L.A."/>
            <person name="Sharon I."/>
            <person name="Castelle C.J."/>
            <person name="Probst A.J."/>
            <person name="Thomas B.C."/>
            <person name="Singh A."/>
            <person name="Wilkins M.J."/>
            <person name="Karaoz U."/>
            <person name="Brodie E.L."/>
            <person name="Williams K.H."/>
            <person name="Hubbard S.S."/>
            <person name="Banfield J.F."/>
        </authorList>
    </citation>
    <scope>NUCLEOTIDE SEQUENCE [LARGE SCALE GENOMIC DNA]</scope>
</reference>
<dbReference type="Gene3D" id="3.40.50.450">
    <property type="match status" value="1"/>
</dbReference>
<accession>A0A1F7X0H2</accession>
<dbReference type="InterPro" id="IPR007710">
    <property type="entry name" value="Nucleoside_deoxyribTrfase"/>
</dbReference>
<proteinExistence type="predicted"/>
<organism evidence="1 2">
    <name type="scientific">Candidatus Woesebacteria bacterium RBG_13_36_22</name>
    <dbReference type="NCBI Taxonomy" id="1802478"/>
    <lineage>
        <taxon>Bacteria</taxon>
        <taxon>Candidatus Woeseibacteriota</taxon>
    </lineage>
</organism>
<dbReference type="Proteomes" id="UP000176939">
    <property type="component" value="Unassembled WGS sequence"/>
</dbReference>
<sequence length="129" mass="14801">MKTVVICGSRRFKPEMRNFAQKLKEKDVVVYEPYLHEGGDGWNKLSQEYKYFVSLGLTHDHFYKIRMADVVFVYNKDGYSGVSTTLEIGCAVALGKPIYALSDKDEELCRKVLFRGIIKTPKELIGKLE</sequence>
<dbReference type="Pfam" id="PF05014">
    <property type="entry name" value="Nuc_deoxyrib_tr"/>
    <property type="match status" value="1"/>
</dbReference>
<dbReference type="AlphaFoldDB" id="A0A1F7X0H2"/>
<evidence type="ECO:0008006" key="3">
    <source>
        <dbReference type="Google" id="ProtNLM"/>
    </source>
</evidence>